<evidence type="ECO:0000313" key="1">
    <source>
        <dbReference type="EMBL" id="OKY78503.1"/>
    </source>
</evidence>
<reference evidence="1" key="1">
    <citation type="submission" date="2016-12" db="EMBL/GenBank/DDBJ databases">
        <title>Discovery of methanogenic haloarchaea.</title>
        <authorList>
            <person name="Sorokin D.Y."/>
            <person name="Makarova K.S."/>
            <person name="Abbas B."/>
            <person name="Ferrer M."/>
            <person name="Golyshin P.N."/>
        </authorList>
    </citation>
    <scope>NUCLEOTIDE SEQUENCE [LARGE SCALE GENOMIC DNA]</scope>
    <source>
        <strain evidence="1">HMET1</strain>
    </source>
</reference>
<dbReference type="Proteomes" id="UP000185744">
    <property type="component" value="Unassembled WGS sequence"/>
</dbReference>
<dbReference type="STRING" id="1903181.BTN85_0994"/>
<proteinExistence type="predicted"/>
<evidence type="ECO:0000313" key="2">
    <source>
        <dbReference type="Proteomes" id="UP000185744"/>
    </source>
</evidence>
<accession>A0A1Q6DVX5</accession>
<keyword evidence="2" id="KW-1185">Reference proteome</keyword>
<dbReference type="EMBL" id="MSDW01000001">
    <property type="protein sequence ID" value="OKY78503.1"/>
    <property type="molecule type" value="Genomic_DNA"/>
</dbReference>
<sequence length="273" mass="31780">MVRQYYTDKIVKLSKRDLKEVLKECKPPICLIGGWAVHLHVNKGFKEEEGHEYIGSRDIDLGVHVDPDWEPNELKDEAAGKTIQKLEDTGHIRTRFGFKKQFHRETGKPLTPEEARNRPMHEIFDMFIDLLPDTFDLANFKEAFGFQPPAETMLRHVFNGKHSFPLKKEVDWDVSKDISLPTPELLGAMKVKSLPDREKGHKKVKDLADLYAILWYIKPYKEIRDGIREIILDRDLEKFEDSIDGQLFNSAASLLQVDIDMIRDQIKRLIKPF</sequence>
<organism evidence="1 2">
    <name type="scientific">Methanohalarchaeum thermophilum</name>
    <dbReference type="NCBI Taxonomy" id="1903181"/>
    <lineage>
        <taxon>Archaea</taxon>
        <taxon>Methanobacteriati</taxon>
        <taxon>Methanobacteriota</taxon>
        <taxon>Methanonatronarchaeia</taxon>
        <taxon>Methanonatronarchaeales</taxon>
        <taxon>Methanonatronarchaeaceae</taxon>
        <taxon>Candidatus Methanohalarchaeum</taxon>
    </lineage>
</organism>
<dbReference type="AlphaFoldDB" id="A0A1Q6DVX5"/>
<protein>
    <submittedName>
        <fullName evidence="1">Uncharacterized protein</fullName>
    </submittedName>
</protein>
<comment type="caution">
    <text evidence="1">The sequence shown here is derived from an EMBL/GenBank/DDBJ whole genome shotgun (WGS) entry which is preliminary data.</text>
</comment>
<name>A0A1Q6DVX5_METT1</name>
<gene>
    <name evidence="1" type="ORF">BTN85_0994</name>
</gene>
<dbReference type="InParanoid" id="A0A1Q6DVX5"/>